<dbReference type="PROSITE" id="PS50076">
    <property type="entry name" value="DNAJ_2"/>
    <property type="match status" value="1"/>
</dbReference>
<dbReference type="InterPro" id="IPR018253">
    <property type="entry name" value="DnaJ_domain_CS"/>
</dbReference>
<dbReference type="InterPro" id="IPR052276">
    <property type="entry name" value="Diphthamide-biosynth_chaperone"/>
</dbReference>
<dbReference type="InterPro" id="IPR036869">
    <property type="entry name" value="J_dom_sf"/>
</dbReference>
<dbReference type="CDD" id="cd06257">
    <property type="entry name" value="DnaJ"/>
    <property type="match status" value="1"/>
</dbReference>
<sequence>MFSSTSRPALQFSGESFIPPTSTSIFRHPRTSVVVSASATTAESQRTTSSTYVSSTTSLYDVLGIPRGATSDEIKAAYRRLAKGCHPDVAAIDEKSSFADEFIKVHAAYSTLSDPDKRADYDRRLFRNHRGVRLYSSPASSMSRFSGYSGRNWETDQCW</sequence>
<evidence type="ECO:0000313" key="2">
    <source>
        <dbReference type="EMBL" id="KAL3527216.1"/>
    </source>
</evidence>
<organism evidence="2 3">
    <name type="scientific">Cinchona calisaya</name>
    <dbReference type="NCBI Taxonomy" id="153742"/>
    <lineage>
        <taxon>Eukaryota</taxon>
        <taxon>Viridiplantae</taxon>
        <taxon>Streptophyta</taxon>
        <taxon>Embryophyta</taxon>
        <taxon>Tracheophyta</taxon>
        <taxon>Spermatophyta</taxon>
        <taxon>Magnoliopsida</taxon>
        <taxon>eudicotyledons</taxon>
        <taxon>Gunneridae</taxon>
        <taxon>Pentapetalae</taxon>
        <taxon>asterids</taxon>
        <taxon>lamiids</taxon>
        <taxon>Gentianales</taxon>
        <taxon>Rubiaceae</taxon>
        <taxon>Cinchonoideae</taxon>
        <taxon>Cinchoneae</taxon>
        <taxon>Cinchona</taxon>
    </lineage>
</organism>
<dbReference type="PANTHER" id="PTHR44240">
    <property type="entry name" value="DNAJ DOMAIN (PROKARYOTIC HEAT SHOCK PROTEIN)-RELATED"/>
    <property type="match status" value="1"/>
</dbReference>
<evidence type="ECO:0000259" key="1">
    <source>
        <dbReference type="PROSITE" id="PS50076"/>
    </source>
</evidence>
<name>A0ABD3A8P0_9GENT</name>
<accession>A0ABD3A8P0</accession>
<dbReference type="PROSITE" id="PS00636">
    <property type="entry name" value="DNAJ_1"/>
    <property type="match status" value="1"/>
</dbReference>
<dbReference type="Proteomes" id="UP001630127">
    <property type="component" value="Unassembled WGS sequence"/>
</dbReference>
<protein>
    <recommendedName>
        <fullName evidence="1">J domain-containing protein</fullName>
    </recommendedName>
</protein>
<proteinExistence type="predicted"/>
<dbReference type="Pfam" id="PF00226">
    <property type="entry name" value="DnaJ"/>
    <property type="match status" value="1"/>
</dbReference>
<gene>
    <name evidence="2" type="ORF">ACH5RR_011872</name>
</gene>
<reference evidence="2 3" key="1">
    <citation type="submission" date="2024-11" db="EMBL/GenBank/DDBJ databases">
        <title>A near-complete genome assembly of Cinchona calisaya.</title>
        <authorList>
            <person name="Lian D.C."/>
            <person name="Zhao X.W."/>
            <person name="Wei L."/>
        </authorList>
    </citation>
    <scope>NUCLEOTIDE SEQUENCE [LARGE SCALE GENOMIC DNA]</scope>
    <source>
        <tissue evidence="2">Nenye</tissue>
    </source>
</reference>
<dbReference type="Gene3D" id="1.10.287.110">
    <property type="entry name" value="DnaJ domain"/>
    <property type="match status" value="1"/>
</dbReference>
<dbReference type="SUPFAM" id="SSF46565">
    <property type="entry name" value="Chaperone J-domain"/>
    <property type="match status" value="1"/>
</dbReference>
<keyword evidence="3" id="KW-1185">Reference proteome</keyword>
<dbReference type="EMBL" id="JBJUIK010000005">
    <property type="protein sequence ID" value="KAL3527216.1"/>
    <property type="molecule type" value="Genomic_DNA"/>
</dbReference>
<dbReference type="AlphaFoldDB" id="A0ABD3A8P0"/>
<dbReference type="PANTHER" id="PTHR44240:SF10">
    <property type="entry name" value="J DOMAIN-CONTAINING PROTEIN"/>
    <property type="match status" value="1"/>
</dbReference>
<feature type="domain" description="J" evidence="1">
    <location>
        <begin position="58"/>
        <end position="125"/>
    </location>
</feature>
<evidence type="ECO:0000313" key="3">
    <source>
        <dbReference type="Proteomes" id="UP001630127"/>
    </source>
</evidence>
<dbReference type="SMART" id="SM00271">
    <property type="entry name" value="DnaJ"/>
    <property type="match status" value="1"/>
</dbReference>
<dbReference type="InterPro" id="IPR001623">
    <property type="entry name" value="DnaJ_domain"/>
</dbReference>
<comment type="caution">
    <text evidence="2">The sequence shown here is derived from an EMBL/GenBank/DDBJ whole genome shotgun (WGS) entry which is preliminary data.</text>
</comment>
<dbReference type="PRINTS" id="PR00625">
    <property type="entry name" value="JDOMAIN"/>
</dbReference>